<proteinExistence type="predicted"/>
<comment type="caution">
    <text evidence="1">The sequence shown here is derived from an EMBL/GenBank/DDBJ whole genome shotgun (WGS) entry which is preliminary data.</text>
</comment>
<reference evidence="2" key="1">
    <citation type="submission" date="2017-08" db="EMBL/GenBank/DDBJ databases">
        <title>A dynamic microbial community with high functional redundancy inhabits the cold, oxic subseafloor aquifer.</title>
        <authorList>
            <person name="Tully B.J."/>
            <person name="Wheat C.G."/>
            <person name="Glazer B.T."/>
            <person name="Huber J.A."/>
        </authorList>
    </citation>
    <scope>NUCLEOTIDE SEQUENCE [LARGE SCALE GENOMIC DNA]</scope>
</reference>
<name>A0A2A4X135_9GAMM</name>
<sequence>MGAIIRNTRYLTWIMVSSSSFSSLYQEFNITLKVFDFVSPRHYDAAGDFRLFFRTEFYLTERSIGVYSIENKKGADHD</sequence>
<accession>A0A2A4X135</accession>
<organism evidence="1 2">
    <name type="scientific">SAR86 cluster bacterium</name>
    <dbReference type="NCBI Taxonomy" id="2030880"/>
    <lineage>
        <taxon>Bacteria</taxon>
        <taxon>Pseudomonadati</taxon>
        <taxon>Pseudomonadota</taxon>
        <taxon>Gammaproteobacteria</taxon>
        <taxon>SAR86 cluster</taxon>
    </lineage>
</organism>
<evidence type="ECO:0000313" key="1">
    <source>
        <dbReference type="EMBL" id="PCI75795.1"/>
    </source>
</evidence>
<protein>
    <submittedName>
        <fullName evidence="1">Uncharacterized protein</fullName>
    </submittedName>
</protein>
<gene>
    <name evidence="1" type="ORF">COB20_12055</name>
</gene>
<dbReference type="AlphaFoldDB" id="A0A2A4X135"/>
<dbReference type="EMBL" id="NVUL01000067">
    <property type="protein sequence ID" value="PCI75795.1"/>
    <property type="molecule type" value="Genomic_DNA"/>
</dbReference>
<dbReference type="Proteomes" id="UP000218767">
    <property type="component" value="Unassembled WGS sequence"/>
</dbReference>
<evidence type="ECO:0000313" key="2">
    <source>
        <dbReference type="Proteomes" id="UP000218767"/>
    </source>
</evidence>